<feature type="signal peptide" evidence="1">
    <location>
        <begin position="1"/>
        <end position="17"/>
    </location>
</feature>
<reference evidence="2" key="2">
    <citation type="submission" date="2023-05" db="EMBL/GenBank/DDBJ databases">
        <authorList>
            <consortium name="Lawrence Berkeley National Laboratory"/>
            <person name="Steindorff A."/>
            <person name="Hensen N."/>
            <person name="Bonometti L."/>
            <person name="Westerberg I."/>
            <person name="Brannstrom I.O."/>
            <person name="Guillou S."/>
            <person name="Cros-Aarteil S."/>
            <person name="Calhoun S."/>
            <person name="Haridas S."/>
            <person name="Kuo A."/>
            <person name="Mondo S."/>
            <person name="Pangilinan J."/>
            <person name="Riley R."/>
            <person name="Labutti K."/>
            <person name="Andreopoulos B."/>
            <person name="Lipzen A."/>
            <person name="Chen C."/>
            <person name="Yanf M."/>
            <person name="Daum C."/>
            <person name="Ng V."/>
            <person name="Clum A."/>
            <person name="Ohm R."/>
            <person name="Martin F."/>
            <person name="Silar P."/>
            <person name="Natvig D."/>
            <person name="Lalanne C."/>
            <person name="Gautier V."/>
            <person name="Ament-Velasquez S.L."/>
            <person name="Kruys A."/>
            <person name="Hutchinson M.I."/>
            <person name="Powell A.J."/>
            <person name="Barry K."/>
            <person name="Miller A.N."/>
            <person name="Grigoriev I.V."/>
            <person name="Debuchy R."/>
            <person name="Gladieux P."/>
            <person name="Thoren M.H."/>
            <person name="Johannesson H."/>
        </authorList>
    </citation>
    <scope>NUCLEOTIDE SEQUENCE</scope>
    <source>
        <strain evidence="2">CBS 990.96</strain>
    </source>
</reference>
<dbReference type="EMBL" id="MU865653">
    <property type="protein sequence ID" value="KAK4220731.1"/>
    <property type="molecule type" value="Genomic_DNA"/>
</dbReference>
<sequence>MHFTTFLLSSLVGICAAASSSTCTPDSYKNITSFILREYEIETIGSDSRLRGTLSVENPGTGDIYKLDRIGISVGGGVWSVCVAGRDAPLPSELVRCQYLIERRSKRIGFRFQWYCDSLLFDATVIGDLPTEICVAKTPATADGVTQTCSLPAEQKEVLLSVENIYWEEVGQTE</sequence>
<reference evidence="2" key="1">
    <citation type="journal article" date="2023" name="Mol. Phylogenet. Evol.">
        <title>Genome-scale phylogeny and comparative genomics of the fungal order Sordariales.</title>
        <authorList>
            <person name="Hensen N."/>
            <person name="Bonometti L."/>
            <person name="Westerberg I."/>
            <person name="Brannstrom I.O."/>
            <person name="Guillou S."/>
            <person name="Cros-Aarteil S."/>
            <person name="Calhoun S."/>
            <person name="Haridas S."/>
            <person name="Kuo A."/>
            <person name="Mondo S."/>
            <person name="Pangilinan J."/>
            <person name="Riley R."/>
            <person name="LaButti K."/>
            <person name="Andreopoulos B."/>
            <person name="Lipzen A."/>
            <person name="Chen C."/>
            <person name="Yan M."/>
            <person name="Daum C."/>
            <person name="Ng V."/>
            <person name="Clum A."/>
            <person name="Steindorff A."/>
            <person name="Ohm R.A."/>
            <person name="Martin F."/>
            <person name="Silar P."/>
            <person name="Natvig D.O."/>
            <person name="Lalanne C."/>
            <person name="Gautier V."/>
            <person name="Ament-Velasquez S.L."/>
            <person name="Kruys A."/>
            <person name="Hutchinson M.I."/>
            <person name="Powell A.J."/>
            <person name="Barry K."/>
            <person name="Miller A.N."/>
            <person name="Grigoriev I.V."/>
            <person name="Debuchy R."/>
            <person name="Gladieux P."/>
            <person name="Hiltunen Thoren M."/>
            <person name="Johannesson H."/>
        </authorList>
    </citation>
    <scope>NUCLEOTIDE SEQUENCE</scope>
    <source>
        <strain evidence="2">CBS 990.96</strain>
    </source>
</reference>
<dbReference type="AlphaFoldDB" id="A0AAN7BCI7"/>
<evidence type="ECO:0000313" key="3">
    <source>
        <dbReference type="Proteomes" id="UP001301958"/>
    </source>
</evidence>
<keyword evidence="1" id="KW-0732">Signal</keyword>
<evidence type="ECO:0000256" key="1">
    <source>
        <dbReference type="SAM" id="SignalP"/>
    </source>
</evidence>
<proteinExistence type="predicted"/>
<dbReference type="Proteomes" id="UP001301958">
    <property type="component" value="Unassembled WGS sequence"/>
</dbReference>
<accession>A0AAN7BCI7</accession>
<evidence type="ECO:0000313" key="2">
    <source>
        <dbReference type="EMBL" id="KAK4220731.1"/>
    </source>
</evidence>
<protein>
    <recommendedName>
        <fullName evidence="4">AA1-like domain-containing protein</fullName>
    </recommendedName>
</protein>
<comment type="caution">
    <text evidence="2">The sequence shown here is derived from an EMBL/GenBank/DDBJ whole genome shotgun (WGS) entry which is preliminary data.</text>
</comment>
<feature type="chain" id="PRO_5042979459" description="AA1-like domain-containing protein" evidence="1">
    <location>
        <begin position="18"/>
        <end position="174"/>
    </location>
</feature>
<evidence type="ECO:0008006" key="4">
    <source>
        <dbReference type="Google" id="ProtNLM"/>
    </source>
</evidence>
<keyword evidence="3" id="KW-1185">Reference proteome</keyword>
<gene>
    <name evidence="2" type="ORF">QBC38DRAFT_378432</name>
</gene>
<name>A0AAN7BCI7_9PEZI</name>
<organism evidence="2 3">
    <name type="scientific">Podospora fimiseda</name>
    <dbReference type="NCBI Taxonomy" id="252190"/>
    <lineage>
        <taxon>Eukaryota</taxon>
        <taxon>Fungi</taxon>
        <taxon>Dikarya</taxon>
        <taxon>Ascomycota</taxon>
        <taxon>Pezizomycotina</taxon>
        <taxon>Sordariomycetes</taxon>
        <taxon>Sordariomycetidae</taxon>
        <taxon>Sordariales</taxon>
        <taxon>Podosporaceae</taxon>
        <taxon>Podospora</taxon>
    </lineage>
</organism>